<feature type="domain" description="Ig-like" evidence="13">
    <location>
        <begin position="17"/>
        <end position="150"/>
    </location>
</feature>
<dbReference type="AlphaFoldDB" id="A0ABC9XRW1"/>
<dbReference type="InterPro" id="IPR013783">
    <property type="entry name" value="Ig-like_fold"/>
</dbReference>
<evidence type="ECO:0000256" key="1">
    <source>
        <dbReference type="ARBA" id="ARBA00004435"/>
    </source>
</evidence>
<evidence type="ECO:0000256" key="3">
    <source>
        <dbReference type="ARBA" id="ARBA00022427"/>
    </source>
</evidence>
<feature type="chain" id="PRO_5044766303" evidence="12">
    <location>
        <begin position="18"/>
        <end position="337"/>
    </location>
</feature>
<sequence length="337" mass="35317">MAAVMAALLALLAPVTPLQVTVTDPRTVALLFQPVLLRCHYQTVALDPPIVTWKYKSFCPTPQGDNGVVTSPGDIPDVTSPCSDATRTVRIVATKQGGVVTLGDFYRGRGVTILGGAELSLGPAAWGDSGVYICTVTSTQDLEGNNEAVAELVVLGSLPEATDLLPGVQLGTLPDWLFVVLVGLGGALGALAVGLCWCQCCPHTCCCLLRCPCCPQRCCCPEALYFAGKAATSGGMVGPYGPSPPPLALRTLASSQSSHVPLLRDNDGSVVSGPPAPSPIVLRYLEEQIDAFKPHGRYPPSRAGPPLRGAEPLPHHPPGPPRRLRKHDALSRESLVV</sequence>
<dbReference type="Proteomes" id="UP001623348">
    <property type="component" value="Unassembled WGS sequence"/>
</dbReference>
<dbReference type="SMART" id="SM00409">
    <property type="entry name" value="IG"/>
    <property type="match status" value="1"/>
</dbReference>
<evidence type="ECO:0000256" key="8">
    <source>
        <dbReference type="ARBA" id="ARBA00023157"/>
    </source>
</evidence>
<feature type="region of interest" description="Disordered" evidence="11">
    <location>
        <begin position="295"/>
        <end position="337"/>
    </location>
</feature>
<dbReference type="InterPro" id="IPR051874">
    <property type="entry name" value="Ig-like_domain-LISCH7"/>
</dbReference>
<dbReference type="GO" id="GO:0005923">
    <property type="term" value="C:bicellular tight junction"/>
    <property type="evidence" value="ECO:0007669"/>
    <property type="project" value="UniProtKB-SubCell"/>
</dbReference>
<evidence type="ECO:0000313" key="14">
    <source>
        <dbReference type="EMBL" id="GAB0200435.1"/>
    </source>
</evidence>
<evidence type="ECO:0000259" key="13">
    <source>
        <dbReference type="PROSITE" id="PS50835"/>
    </source>
</evidence>
<evidence type="ECO:0000313" key="15">
    <source>
        <dbReference type="Proteomes" id="UP001623348"/>
    </source>
</evidence>
<evidence type="ECO:0000256" key="6">
    <source>
        <dbReference type="ARBA" id="ARBA00022989"/>
    </source>
</evidence>
<evidence type="ECO:0000256" key="5">
    <source>
        <dbReference type="ARBA" id="ARBA00022949"/>
    </source>
</evidence>
<comment type="caution">
    <text evidence="14">The sequence shown here is derived from an EMBL/GenBank/DDBJ whole genome shotgun (WGS) entry which is preliminary data.</text>
</comment>
<dbReference type="EMBL" id="BAAFJT010000027">
    <property type="protein sequence ID" value="GAB0200435.1"/>
    <property type="molecule type" value="Genomic_DNA"/>
</dbReference>
<reference evidence="14 15" key="1">
    <citation type="submission" date="2024-06" db="EMBL/GenBank/DDBJ databases">
        <title>The draft genome of Grus japonensis, version 3.</title>
        <authorList>
            <person name="Nabeshima K."/>
            <person name="Suzuki S."/>
            <person name="Onuma M."/>
        </authorList>
    </citation>
    <scope>NUCLEOTIDE SEQUENCE [LARGE SCALE GENOMIC DNA]</scope>
    <source>
        <strain evidence="14 15">451A</strain>
    </source>
</reference>
<keyword evidence="6" id="KW-1133">Transmembrane helix</keyword>
<gene>
    <name evidence="14" type="ORF">GRJ2_002508900</name>
</gene>
<keyword evidence="12" id="KW-0732">Signal</keyword>
<organism evidence="14 15">
    <name type="scientific">Grus japonensis</name>
    <name type="common">Japanese crane</name>
    <name type="synonym">Red-crowned crane</name>
    <dbReference type="NCBI Taxonomy" id="30415"/>
    <lineage>
        <taxon>Eukaryota</taxon>
        <taxon>Metazoa</taxon>
        <taxon>Chordata</taxon>
        <taxon>Craniata</taxon>
        <taxon>Vertebrata</taxon>
        <taxon>Euteleostomi</taxon>
        <taxon>Archelosauria</taxon>
        <taxon>Archosauria</taxon>
        <taxon>Dinosauria</taxon>
        <taxon>Saurischia</taxon>
        <taxon>Theropoda</taxon>
        <taxon>Coelurosauria</taxon>
        <taxon>Aves</taxon>
        <taxon>Neognathae</taxon>
        <taxon>Neoaves</taxon>
        <taxon>Gruiformes</taxon>
        <taxon>Gruidae</taxon>
        <taxon>Grus</taxon>
    </lineage>
</organism>
<dbReference type="Gene3D" id="2.60.40.10">
    <property type="entry name" value="Immunoglobulins"/>
    <property type="match status" value="1"/>
</dbReference>
<dbReference type="Pfam" id="PF05624">
    <property type="entry name" value="LSR"/>
    <property type="match status" value="1"/>
</dbReference>
<evidence type="ECO:0000256" key="10">
    <source>
        <dbReference type="ARBA" id="ARBA00046288"/>
    </source>
</evidence>
<keyword evidence="7" id="KW-0472">Membrane</keyword>
<dbReference type="InterPro" id="IPR007110">
    <property type="entry name" value="Ig-like_dom"/>
</dbReference>
<keyword evidence="4" id="KW-0812">Transmembrane</keyword>
<keyword evidence="3" id="KW-0796">Tight junction</keyword>
<evidence type="ECO:0000256" key="9">
    <source>
        <dbReference type="ARBA" id="ARBA00023319"/>
    </source>
</evidence>
<keyword evidence="8" id="KW-1015">Disulfide bond</keyword>
<dbReference type="PANTHER" id="PTHR15923">
    <property type="entry name" value="TRANSMEMBRANE AND IMMUNOGLOBULIN DOMAIN-CONTAINING PROTEIN"/>
    <property type="match status" value="1"/>
</dbReference>
<dbReference type="PROSITE" id="PS50835">
    <property type="entry name" value="IG_LIKE"/>
    <property type="match status" value="1"/>
</dbReference>
<dbReference type="InterPro" id="IPR036179">
    <property type="entry name" value="Ig-like_dom_sf"/>
</dbReference>
<feature type="signal peptide" evidence="12">
    <location>
        <begin position="1"/>
        <end position="17"/>
    </location>
</feature>
<evidence type="ECO:0000256" key="11">
    <source>
        <dbReference type="SAM" id="MobiDB-lite"/>
    </source>
</evidence>
<protein>
    <submittedName>
        <fullName evidence="14">Lipolysis-stimulated lipoprotein receptor-like</fullName>
    </submittedName>
</protein>
<proteinExistence type="inferred from homology"/>
<comment type="subcellular location">
    <subcellularLocation>
        <location evidence="1">Cell junction</location>
        <location evidence="1">Tight junction</location>
    </subcellularLocation>
    <subcellularLocation>
        <location evidence="10">Endomembrane system</location>
        <topology evidence="10">Single-pass type I membrane protein</topology>
    </subcellularLocation>
</comment>
<keyword evidence="5" id="KW-0965">Cell junction</keyword>
<evidence type="ECO:0000256" key="12">
    <source>
        <dbReference type="SAM" id="SignalP"/>
    </source>
</evidence>
<dbReference type="SUPFAM" id="SSF48726">
    <property type="entry name" value="Immunoglobulin"/>
    <property type="match status" value="1"/>
</dbReference>
<dbReference type="GO" id="GO:0012505">
    <property type="term" value="C:endomembrane system"/>
    <property type="evidence" value="ECO:0007669"/>
    <property type="project" value="UniProtKB-SubCell"/>
</dbReference>
<keyword evidence="15" id="KW-1185">Reference proteome</keyword>
<keyword evidence="9" id="KW-0393">Immunoglobulin domain</keyword>
<dbReference type="InterPro" id="IPR003599">
    <property type="entry name" value="Ig_sub"/>
</dbReference>
<evidence type="ECO:0000256" key="7">
    <source>
        <dbReference type="ARBA" id="ARBA00023136"/>
    </source>
</evidence>
<evidence type="ECO:0000256" key="4">
    <source>
        <dbReference type="ARBA" id="ARBA00022692"/>
    </source>
</evidence>
<evidence type="ECO:0000256" key="2">
    <source>
        <dbReference type="ARBA" id="ARBA00009491"/>
    </source>
</evidence>
<dbReference type="InterPro" id="IPR008664">
    <property type="entry name" value="LISCH7"/>
</dbReference>
<name>A0ABC9XRW1_GRUJA</name>
<comment type="similarity">
    <text evidence="2">Belongs to the immunoglobulin superfamily. LISCH7 family.</text>
</comment>
<accession>A0ABC9XRW1</accession>